<keyword evidence="3" id="KW-1185">Reference proteome</keyword>
<gene>
    <name evidence="2" type="ORF">E2C01_007025</name>
</gene>
<organism evidence="2 3">
    <name type="scientific">Portunus trituberculatus</name>
    <name type="common">Swimming crab</name>
    <name type="synonym">Neptunus trituberculatus</name>
    <dbReference type="NCBI Taxonomy" id="210409"/>
    <lineage>
        <taxon>Eukaryota</taxon>
        <taxon>Metazoa</taxon>
        <taxon>Ecdysozoa</taxon>
        <taxon>Arthropoda</taxon>
        <taxon>Crustacea</taxon>
        <taxon>Multicrustacea</taxon>
        <taxon>Malacostraca</taxon>
        <taxon>Eumalacostraca</taxon>
        <taxon>Eucarida</taxon>
        <taxon>Decapoda</taxon>
        <taxon>Pleocyemata</taxon>
        <taxon>Brachyura</taxon>
        <taxon>Eubrachyura</taxon>
        <taxon>Portunoidea</taxon>
        <taxon>Portunidae</taxon>
        <taxon>Portuninae</taxon>
        <taxon>Portunus</taxon>
    </lineage>
</organism>
<evidence type="ECO:0000313" key="3">
    <source>
        <dbReference type="Proteomes" id="UP000324222"/>
    </source>
</evidence>
<evidence type="ECO:0000313" key="2">
    <source>
        <dbReference type="EMBL" id="MPC14262.1"/>
    </source>
</evidence>
<dbReference type="AlphaFoldDB" id="A0A5B7CX05"/>
<dbReference type="EMBL" id="VSRR010000340">
    <property type="protein sequence ID" value="MPC14262.1"/>
    <property type="molecule type" value="Genomic_DNA"/>
</dbReference>
<evidence type="ECO:0000256" key="1">
    <source>
        <dbReference type="SAM" id="MobiDB-lite"/>
    </source>
</evidence>
<proteinExistence type="predicted"/>
<reference evidence="2 3" key="1">
    <citation type="submission" date="2019-05" db="EMBL/GenBank/DDBJ databases">
        <title>Another draft genome of Portunus trituberculatus and its Hox gene families provides insights of decapod evolution.</title>
        <authorList>
            <person name="Jeong J.-H."/>
            <person name="Song I."/>
            <person name="Kim S."/>
            <person name="Choi T."/>
            <person name="Kim D."/>
            <person name="Ryu S."/>
            <person name="Kim W."/>
        </authorList>
    </citation>
    <scope>NUCLEOTIDE SEQUENCE [LARGE SCALE GENOMIC DNA]</scope>
    <source>
        <tissue evidence="2">Muscle</tissue>
    </source>
</reference>
<name>A0A5B7CX05_PORTR</name>
<feature type="region of interest" description="Disordered" evidence="1">
    <location>
        <begin position="1"/>
        <end position="54"/>
    </location>
</feature>
<accession>A0A5B7CX05</accession>
<sequence length="84" mass="8912">MAPRSGHAGGHAKPTGKGKRGRREGGAYSEAVLRRNVPTATSRPHGSSDKAGSTKLYYVSSSARTINFTAGRFTTRPKKVGDPR</sequence>
<dbReference type="Proteomes" id="UP000324222">
    <property type="component" value="Unassembled WGS sequence"/>
</dbReference>
<protein>
    <submittedName>
        <fullName evidence="2">Uncharacterized protein</fullName>
    </submittedName>
</protein>
<comment type="caution">
    <text evidence="2">The sequence shown here is derived from an EMBL/GenBank/DDBJ whole genome shotgun (WGS) entry which is preliminary data.</text>
</comment>